<evidence type="ECO:0000259" key="2">
    <source>
        <dbReference type="Pfam" id="PF05685"/>
    </source>
</evidence>
<accession>A0A0F9U6F7</accession>
<feature type="region of interest" description="Disordered" evidence="1">
    <location>
        <begin position="1"/>
        <end position="21"/>
    </location>
</feature>
<dbReference type="InterPro" id="IPR011335">
    <property type="entry name" value="Restrct_endonuc-II-like"/>
</dbReference>
<dbReference type="CDD" id="cd06260">
    <property type="entry name" value="DUF820-like"/>
    <property type="match status" value="1"/>
</dbReference>
<gene>
    <name evidence="3" type="ORF">LCGC14_0304270</name>
</gene>
<feature type="domain" description="Putative restriction endonuclease" evidence="2">
    <location>
        <begin position="45"/>
        <end position="187"/>
    </location>
</feature>
<dbReference type="PANTHER" id="PTHR35400:SF1">
    <property type="entry name" value="SLR1083 PROTEIN"/>
    <property type="match status" value="1"/>
</dbReference>
<dbReference type="InterPro" id="IPR008538">
    <property type="entry name" value="Uma2"/>
</dbReference>
<organism evidence="3">
    <name type="scientific">marine sediment metagenome</name>
    <dbReference type="NCBI Taxonomy" id="412755"/>
    <lineage>
        <taxon>unclassified sequences</taxon>
        <taxon>metagenomes</taxon>
        <taxon>ecological metagenomes</taxon>
    </lineage>
</organism>
<comment type="caution">
    <text evidence="3">The sequence shown here is derived from an EMBL/GenBank/DDBJ whole genome shotgun (WGS) entry which is preliminary data.</text>
</comment>
<evidence type="ECO:0000256" key="1">
    <source>
        <dbReference type="SAM" id="MobiDB-lite"/>
    </source>
</evidence>
<sequence>MTVHHRQLLADPPEPRTTQAAEGLRRRPFTVAEVEAFVAAGVIDAHERFELVGGELVPMSPKGIRHERLKTFVNRELARQLPDDLAFTPETTFRLSEDTFLEPDFVVYDKAVGLEGLNGATCLLAIEISDTSLAWDRGRKAGIYAAFGIEELWVVDAVRLETSVHRQPTPTGYRLVRDQAAASALQAFRVPQLRLDLSGHV</sequence>
<dbReference type="Pfam" id="PF05685">
    <property type="entry name" value="Uma2"/>
    <property type="match status" value="1"/>
</dbReference>
<dbReference type="InterPro" id="IPR012296">
    <property type="entry name" value="Nuclease_put_TT1808"/>
</dbReference>
<dbReference type="AlphaFoldDB" id="A0A0F9U6F7"/>
<dbReference type="SUPFAM" id="SSF52980">
    <property type="entry name" value="Restriction endonuclease-like"/>
    <property type="match status" value="1"/>
</dbReference>
<protein>
    <recommendedName>
        <fullName evidence="2">Putative restriction endonuclease domain-containing protein</fullName>
    </recommendedName>
</protein>
<name>A0A0F9U6F7_9ZZZZ</name>
<dbReference type="EMBL" id="LAZR01000193">
    <property type="protein sequence ID" value="KKN82887.1"/>
    <property type="molecule type" value="Genomic_DNA"/>
</dbReference>
<dbReference type="Gene3D" id="3.90.1570.10">
    <property type="entry name" value="tt1808, chain A"/>
    <property type="match status" value="1"/>
</dbReference>
<dbReference type="PANTHER" id="PTHR35400">
    <property type="entry name" value="SLR1083 PROTEIN"/>
    <property type="match status" value="1"/>
</dbReference>
<reference evidence="3" key="1">
    <citation type="journal article" date="2015" name="Nature">
        <title>Complex archaea that bridge the gap between prokaryotes and eukaryotes.</title>
        <authorList>
            <person name="Spang A."/>
            <person name="Saw J.H."/>
            <person name="Jorgensen S.L."/>
            <person name="Zaremba-Niedzwiedzka K."/>
            <person name="Martijn J."/>
            <person name="Lind A.E."/>
            <person name="van Eijk R."/>
            <person name="Schleper C."/>
            <person name="Guy L."/>
            <person name="Ettema T.J."/>
        </authorList>
    </citation>
    <scope>NUCLEOTIDE SEQUENCE</scope>
</reference>
<evidence type="ECO:0000313" key="3">
    <source>
        <dbReference type="EMBL" id="KKN82887.1"/>
    </source>
</evidence>
<proteinExistence type="predicted"/>